<protein>
    <submittedName>
        <fullName evidence="4">Uncharacterized protein</fullName>
    </submittedName>
</protein>
<dbReference type="Proteomes" id="UP000471633">
    <property type="component" value="Unassembled WGS sequence"/>
</dbReference>
<keyword evidence="5" id="KW-1185">Reference proteome</keyword>
<feature type="compositionally biased region" description="Basic and acidic residues" evidence="2">
    <location>
        <begin position="164"/>
        <end position="174"/>
    </location>
</feature>
<keyword evidence="1" id="KW-0175">Coiled coil</keyword>
<evidence type="ECO:0000256" key="2">
    <source>
        <dbReference type="SAM" id="MobiDB-lite"/>
    </source>
</evidence>
<dbReference type="EMBL" id="AMPZ03000001">
    <property type="protein sequence ID" value="KAH9593632.1"/>
    <property type="molecule type" value="Genomic_DNA"/>
</dbReference>
<dbReference type="AlphaFoldDB" id="A0A922LTY2"/>
<name>A0A922LTY2_SCHHA</name>
<organism evidence="4 5">
    <name type="scientific">Schistosoma haematobium</name>
    <name type="common">Blood fluke</name>
    <dbReference type="NCBI Taxonomy" id="6185"/>
    <lineage>
        <taxon>Eukaryota</taxon>
        <taxon>Metazoa</taxon>
        <taxon>Spiralia</taxon>
        <taxon>Lophotrochozoa</taxon>
        <taxon>Platyhelminthes</taxon>
        <taxon>Trematoda</taxon>
        <taxon>Digenea</taxon>
        <taxon>Strigeidida</taxon>
        <taxon>Schistosomatoidea</taxon>
        <taxon>Schistosomatidae</taxon>
        <taxon>Schistosoma</taxon>
    </lineage>
</organism>
<reference evidence="4" key="4">
    <citation type="journal article" date="2022" name="PLoS Pathog.">
        <title>Chromosome-level genome of Schistosoma haematobium underpins genome-wide explorations of molecular variation.</title>
        <authorList>
            <person name="Stroehlein A.J."/>
            <person name="Korhonen P.K."/>
            <person name="Lee V.V."/>
            <person name="Ralph S.A."/>
            <person name="Mentink-Kane M."/>
            <person name="You H."/>
            <person name="McManus D.P."/>
            <person name="Tchuente L.T."/>
            <person name="Stothard J.R."/>
            <person name="Kaur P."/>
            <person name="Dudchenko O."/>
            <person name="Aiden E.L."/>
            <person name="Yang B."/>
            <person name="Yang H."/>
            <person name="Emery A.M."/>
            <person name="Webster B.L."/>
            <person name="Brindley P.J."/>
            <person name="Rollinson D."/>
            <person name="Chang B.C.H."/>
            <person name="Gasser R.B."/>
            <person name="Young N.D."/>
        </authorList>
    </citation>
    <scope>NUCLEOTIDE SEQUENCE</scope>
</reference>
<gene>
    <name evidence="4" type="ORF">MS3_00010012</name>
</gene>
<feature type="signal peptide" evidence="3">
    <location>
        <begin position="1"/>
        <end position="24"/>
    </location>
</feature>
<feature type="coiled-coil region" evidence="1">
    <location>
        <begin position="259"/>
        <end position="293"/>
    </location>
</feature>
<dbReference type="RefSeq" id="XP_051072927.1">
    <property type="nucleotide sequence ID" value="XM_051218342.1"/>
</dbReference>
<keyword evidence="3" id="KW-0732">Signal</keyword>
<sequence length="361" mass="42715">MKDCFMQAIVIFIYYLAVQYLVTADNASGELEDVYFKLKVYTESIKHLQQQKIQTEEQLAYELQDDVKAFHEEVMRLEKLYGAKWILDLFKNINPNDANSLQTYSENYERLSDIKSNPDLDEYSHKLLESAIEKKWNARLNFDLATNTYLNMKPSSKSSSLTENNRKSLDERKSTLQQIEKQYKESKLRVKNTFKEVIETGLAFRNVCDAVKKDLPKLNPQLKEMQKNISEMTELFEDYSWDLKSTEAEAKKTLDSNQRHNLERKVEDLRQIVKDYKERMKESKNNLDDALNKLLFANPDVKAEEDKNRDATIRYFDASYNHLKTLTNMEIQRIDVLELLSLEERMQIYESIMQEEKKPEE</sequence>
<evidence type="ECO:0000313" key="5">
    <source>
        <dbReference type="Proteomes" id="UP000471633"/>
    </source>
</evidence>
<feature type="region of interest" description="Disordered" evidence="2">
    <location>
        <begin position="153"/>
        <end position="174"/>
    </location>
</feature>
<comment type="caution">
    <text evidence="4">The sequence shown here is derived from an EMBL/GenBank/DDBJ whole genome shotgun (WGS) entry which is preliminary data.</text>
</comment>
<reference evidence="4" key="2">
    <citation type="journal article" date="2019" name="Gigascience">
        <title>High-quality Schistosoma haematobium genome achieved by single-molecule and long-range sequencing.</title>
        <authorList>
            <person name="Stroehlein A.J."/>
            <person name="Korhonen P.K."/>
            <person name="Chong T.M."/>
            <person name="Lim Y.L."/>
            <person name="Chan K.G."/>
            <person name="Webster B."/>
            <person name="Rollinson D."/>
            <person name="Brindley P.J."/>
            <person name="Gasser R.B."/>
            <person name="Young N.D."/>
        </authorList>
    </citation>
    <scope>NUCLEOTIDE SEQUENCE</scope>
</reference>
<reference evidence="4" key="3">
    <citation type="submission" date="2021-06" db="EMBL/GenBank/DDBJ databases">
        <title>Chromosome-level genome assembly for S. haematobium.</title>
        <authorList>
            <person name="Stroehlein A.J."/>
        </authorList>
    </citation>
    <scope>NUCLEOTIDE SEQUENCE</scope>
</reference>
<evidence type="ECO:0000256" key="3">
    <source>
        <dbReference type="SAM" id="SignalP"/>
    </source>
</evidence>
<accession>A0A922LTY2</accession>
<feature type="compositionally biased region" description="Polar residues" evidence="2">
    <location>
        <begin position="153"/>
        <end position="163"/>
    </location>
</feature>
<proteinExistence type="predicted"/>
<evidence type="ECO:0000313" key="4">
    <source>
        <dbReference type="EMBL" id="KAH9593632.1"/>
    </source>
</evidence>
<dbReference type="KEGG" id="shx:MS3_00010012"/>
<dbReference type="GeneID" id="75578032"/>
<evidence type="ECO:0000256" key="1">
    <source>
        <dbReference type="SAM" id="Coils"/>
    </source>
</evidence>
<dbReference type="CTD" id="75578032"/>
<reference evidence="4" key="1">
    <citation type="journal article" date="2012" name="Nat. Genet.">
        <title>Whole-genome sequence of Schistosoma haematobium.</title>
        <authorList>
            <person name="Young N.D."/>
            <person name="Jex A.R."/>
            <person name="Li B."/>
            <person name="Liu S."/>
            <person name="Yang L."/>
            <person name="Xiong Z."/>
            <person name="Li Y."/>
            <person name="Cantacessi C."/>
            <person name="Hall R.S."/>
            <person name="Xu X."/>
            <person name="Chen F."/>
            <person name="Wu X."/>
            <person name="Zerlotini A."/>
            <person name="Oliveira G."/>
            <person name="Hofmann A."/>
            <person name="Zhang G."/>
            <person name="Fang X."/>
            <person name="Kang Y."/>
            <person name="Campbell B.E."/>
            <person name="Loukas A."/>
            <person name="Ranganathan S."/>
            <person name="Rollinson D."/>
            <person name="Rinaldi G."/>
            <person name="Brindley P.J."/>
            <person name="Yang H."/>
            <person name="Wang J."/>
            <person name="Wang J."/>
            <person name="Gasser R.B."/>
        </authorList>
    </citation>
    <scope>NUCLEOTIDE SEQUENCE</scope>
</reference>
<feature type="chain" id="PRO_5037089590" evidence="3">
    <location>
        <begin position="25"/>
        <end position="361"/>
    </location>
</feature>